<sequence length="445" mass="51179">MSNQSKRVTVRIEHSKNTFFEKVLKFQHQEQEDRKLKYVLHKAHENLRKCPFEILTIVDLKNVQGIGENIALKLEETWNVACRENNGQDPTLRSIKKFTTDDYRRFLTNRKSTTERMKDAKRLEKQKSTKTIVDIENEFESDGDDDKQPSVPLTKTKSFQVSKPVQPSLIRSQSGNLSSSSSTSSSSSNSSDPLSFRLLTCRPFEQPTVYLIADNREHRNNPRFKSVIEHLVKKEDIRVDIRSLSVGDYIWICRKIDGTEIVMDWVVERKTWDDLQSSIRGGRYDEQKGRLNMAPMKNRVYLIEAQHKGDVACEQAVASTLSNGGYLIQRCSDTRDTAAFLKEVTIRLQNKAAIEEISGVPFSQLQNLLQKKKAETVKEAWVRQLMVCPGMSQNRAEAIADRFPSMVSLLSYFRANGDDAPIRLLQLLPQLTRPITRNLFKFFVQ</sequence>
<dbReference type="FunCoup" id="P91153">
    <property type="interactions" value="57"/>
</dbReference>
<evidence type="ECO:0000256" key="7">
    <source>
        <dbReference type="ARBA" id="ARBA00022763"/>
    </source>
</evidence>
<dbReference type="PANTHER" id="PTHR13451:SF0">
    <property type="entry name" value="CROSSOVER JUNCTION ENDONUCLEASE MUS81"/>
    <property type="match status" value="1"/>
</dbReference>
<dbReference type="EMBL" id="BX284601">
    <property type="protein sequence ID" value="CCD65150.1"/>
    <property type="molecule type" value="Genomic_DNA"/>
</dbReference>
<dbReference type="Gene3D" id="1.10.150.110">
    <property type="entry name" value="DNA polymerase beta, N-terminal domain-like"/>
    <property type="match status" value="1"/>
</dbReference>
<comment type="subunit">
    <text evidence="13">Interacts with EME1.</text>
</comment>
<dbReference type="SMR" id="P91153"/>
<dbReference type="SUPFAM" id="SSF47802">
    <property type="entry name" value="DNA polymerase beta, N-terminal domain-like"/>
    <property type="match status" value="1"/>
</dbReference>
<feature type="region of interest" description="Disordered" evidence="14">
    <location>
        <begin position="137"/>
        <end position="192"/>
    </location>
</feature>
<dbReference type="Pfam" id="PF02732">
    <property type="entry name" value="ERCC4"/>
    <property type="match status" value="1"/>
</dbReference>
<dbReference type="GO" id="GO:0006308">
    <property type="term" value="P:DNA catabolic process"/>
    <property type="evidence" value="ECO:0007669"/>
    <property type="project" value="UniProtKB-UniRule"/>
</dbReference>
<evidence type="ECO:0000313" key="17">
    <source>
        <dbReference type="EMBL" id="CCD65150.1"/>
    </source>
</evidence>
<dbReference type="OMA" id="DYIWICR"/>
<dbReference type="GO" id="GO:0009792">
    <property type="term" value="P:embryo development ending in birth or egg hatching"/>
    <property type="evidence" value="ECO:0000316"/>
    <property type="project" value="UniProtKB"/>
</dbReference>
<proteinExistence type="inferred from homology"/>
<dbReference type="PIR" id="C87754">
    <property type="entry name" value="C87754"/>
</dbReference>
<evidence type="ECO:0000256" key="4">
    <source>
        <dbReference type="ARBA" id="ARBA00022722"/>
    </source>
</evidence>
<dbReference type="SMART" id="SM00891">
    <property type="entry name" value="ERCC4"/>
    <property type="match status" value="1"/>
</dbReference>
<evidence type="ECO:0000313" key="18">
    <source>
        <dbReference type="Proteomes" id="UP000001940"/>
    </source>
</evidence>
<dbReference type="PaxDb" id="6239-C43E11.2a"/>
<evidence type="ECO:0000256" key="5">
    <source>
        <dbReference type="ARBA" id="ARBA00022723"/>
    </source>
</evidence>
<dbReference type="GO" id="GO:0040019">
    <property type="term" value="P:positive regulation of embryonic development"/>
    <property type="evidence" value="ECO:0000315"/>
    <property type="project" value="UniProtKB"/>
</dbReference>
<dbReference type="GO" id="GO:0000724">
    <property type="term" value="P:double-strand break repair via homologous recombination"/>
    <property type="evidence" value="ECO:0000316"/>
    <property type="project" value="UniProtKB"/>
</dbReference>
<evidence type="ECO:0000256" key="8">
    <source>
        <dbReference type="ARBA" id="ARBA00022801"/>
    </source>
</evidence>
<evidence type="ECO:0000256" key="6">
    <source>
        <dbReference type="ARBA" id="ARBA00022759"/>
    </source>
</evidence>
<dbReference type="GO" id="GO:0048476">
    <property type="term" value="C:Holliday junction resolvase complex"/>
    <property type="evidence" value="ECO:0000318"/>
    <property type="project" value="GO_Central"/>
</dbReference>
<dbReference type="GO" id="GO:0003677">
    <property type="term" value="F:DNA binding"/>
    <property type="evidence" value="ECO:0007669"/>
    <property type="project" value="UniProtKB-UniRule"/>
</dbReference>
<evidence type="ECO:0000256" key="2">
    <source>
        <dbReference type="ARBA" id="ARBA00004123"/>
    </source>
</evidence>
<keyword evidence="8 13" id="KW-0378">Hydrolase</keyword>
<evidence type="ECO:0000313" key="19">
    <source>
        <dbReference type="WormBase" id="C43E11.2a"/>
    </source>
</evidence>
<evidence type="ECO:0000256" key="11">
    <source>
        <dbReference type="ARBA" id="ARBA00023204"/>
    </source>
</evidence>
<dbReference type="eggNOG" id="KOG2379">
    <property type="taxonomic scope" value="Eukaryota"/>
</dbReference>
<evidence type="ECO:0000256" key="3">
    <source>
        <dbReference type="ARBA" id="ARBA00010015"/>
    </source>
</evidence>
<keyword evidence="10 13" id="KW-0233">DNA recombination</keyword>
<dbReference type="InterPro" id="IPR033309">
    <property type="entry name" value="Mus81"/>
</dbReference>
<dbReference type="GO" id="GO:0002164">
    <property type="term" value="P:larval development"/>
    <property type="evidence" value="ECO:0000315"/>
    <property type="project" value="UniProtKB"/>
</dbReference>
<comment type="similarity">
    <text evidence="3 13">Belongs to the XPF family.</text>
</comment>
<comment type="cofactor">
    <cofactor evidence="1 13">
        <name>Mg(2+)</name>
        <dbReference type="ChEBI" id="CHEBI:18420"/>
    </cofactor>
</comment>
<dbReference type="InterPro" id="IPR047416">
    <property type="entry name" value="XPF_nuclease_Mus81"/>
</dbReference>
<accession>P91153</accession>
<dbReference type="OrthoDB" id="5963188at2759"/>
<feature type="domain" description="ERCC4" evidence="16">
    <location>
        <begin position="210"/>
        <end position="307"/>
    </location>
</feature>
<comment type="function">
    <text evidence="13">Interacts with EME1 to form a DNA structure-specific endonuclease with substrate preference for branched DNA structures with a 5'-end at the branch nick. Typical substrates include 3'-flap structures, D-loops, replication forks and nicked Holliday junctions. May be required in mitosis for the processing of stalled or collapsed replication fork intermediates. May be required in meiosis for the repair of meiosis-specific double strand breaks subsequent to single-end invasion (SEI).</text>
</comment>
<keyword evidence="9 13" id="KW-0460">Magnesium</keyword>
<evidence type="ECO:0000256" key="10">
    <source>
        <dbReference type="ARBA" id="ARBA00023172"/>
    </source>
</evidence>
<dbReference type="Gene3D" id="3.40.50.10130">
    <property type="match status" value="1"/>
</dbReference>
<organism evidence="17 18">
    <name type="scientific">Caenorhabditis elegans</name>
    <dbReference type="NCBI Taxonomy" id="6239"/>
    <lineage>
        <taxon>Eukaryota</taxon>
        <taxon>Metazoa</taxon>
        <taxon>Ecdysozoa</taxon>
        <taxon>Nematoda</taxon>
        <taxon>Chromadorea</taxon>
        <taxon>Rhabditida</taxon>
        <taxon>Rhabditina</taxon>
        <taxon>Rhabditomorpha</taxon>
        <taxon>Rhabditoidea</taxon>
        <taxon>Rhabditidae</taxon>
        <taxon>Peloderinae</taxon>
        <taxon>Caenorhabditis</taxon>
    </lineage>
</organism>
<dbReference type="CDD" id="cd20074">
    <property type="entry name" value="XPF_nuclease_Mus81"/>
    <property type="match status" value="1"/>
</dbReference>
<dbReference type="InterPro" id="IPR042530">
    <property type="entry name" value="EME1/EME2_C"/>
</dbReference>
<keyword evidence="6 13" id="KW-0255">Endonuclease</keyword>
<dbReference type="ExpressionAtlas" id="P91153">
    <property type="expression patterns" value="baseline and differential"/>
</dbReference>
<dbReference type="SMART" id="SM00278">
    <property type="entry name" value="HhH1"/>
    <property type="match status" value="2"/>
</dbReference>
<dbReference type="InterPro" id="IPR011335">
    <property type="entry name" value="Restrct_endonuc-II-like"/>
</dbReference>
<evidence type="ECO:0000256" key="1">
    <source>
        <dbReference type="ARBA" id="ARBA00001946"/>
    </source>
</evidence>
<dbReference type="InterPro" id="IPR003583">
    <property type="entry name" value="Hlx-hairpin-Hlx_DNA-bd_motif"/>
</dbReference>
<dbReference type="InParanoid" id="P91153"/>
<dbReference type="PANTHER" id="PTHR13451">
    <property type="entry name" value="CLASS II CROSSOVER JUNCTION ENDONUCLEASE MUS81"/>
    <property type="match status" value="1"/>
</dbReference>
<dbReference type="GO" id="GO:0046872">
    <property type="term" value="F:metal ion binding"/>
    <property type="evidence" value="ECO:0007669"/>
    <property type="project" value="UniProtKB-UniRule"/>
</dbReference>
<evidence type="ECO:0000259" key="16">
    <source>
        <dbReference type="SMART" id="SM00891"/>
    </source>
</evidence>
<dbReference type="UCSC" id="C43E11.2a">
    <property type="organism name" value="c. elegans"/>
</dbReference>
<dbReference type="WormBase" id="C43E11.2a">
    <property type="protein sequence ID" value="CE08680"/>
    <property type="gene ID" value="WBGene00016602"/>
    <property type="gene designation" value="mus-81"/>
</dbReference>
<dbReference type="Proteomes" id="UP000001940">
    <property type="component" value="Chromosome I"/>
</dbReference>
<keyword evidence="4 13" id="KW-0540">Nuclease</keyword>
<dbReference type="InterPro" id="IPR027421">
    <property type="entry name" value="DNA_pol_lamdba_lyase_dom_sf"/>
</dbReference>
<dbReference type="GO" id="GO:0048257">
    <property type="term" value="F:3'-flap endonuclease activity"/>
    <property type="evidence" value="ECO:0000318"/>
    <property type="project" value="GO_Central"/>
</dbReference>
<dbReference type="Bgee" id="WBGene00016602">
    <property type="expression patterns" value="Expressed in germ line (C elegans) and 4 other cell types or tissues"/>
</dbReference>
<feature type="compositionally biased region" description="Low complexity" evidence="14">
    <location>
        <begin position="168"/>
        <end position="192"/>
    </location>
</feature>
<dbReference type="EC" id="3.1.22.-" evidence="13"/>
<gene>
    <name evidence="17 19" type="primary">mus-81</name>
    <name evidence="19" type="ORF">C43E11.2</name>
    <name evidence="17" type="ORF">CELE_C43E11.2</name>
</gene>
<dbReference type="AlphaFoldDB" id="P91153"/>
<dbReference type="GO" id="GO:0005634">
    <property type="term" value="C:nucleus"/>
    <property type="evidence" value="ECO:0000318"/>
    <property type="project" value="GO_Central"/>
</dbReference>
<keyword evidence="11 13" id="KW-0234">DNA repair</keyword>
<keyword evidence="18" id="KW-1185">Reference proteome</keyword>
<evidence type="ECO:0000256" key="14">
    <source>
        <dbReference type="SAM" id="MobiDB-lite"/>
    </source>
</evidence>
<evidence type="ECO:0000256" key="13">
    <source>
        <dbReference type="RuleBase" id="RU369042"/>
    </source>
</evidence>
<dbReference type="GO" id="GO:0008821">
    <property type="term" value="F:crossover junction DNA endonuclease activity"/>
    <property type="evidence" value="ECO:0007669"/>
    <property type="project" value="UniProtKB-UniRule"/>
</dbReference>
<feature type="domain" description="Helix-hairpin-helix DNA-binding motif class 1" evidence="15">
    <location>
        <begin position="383"/>
        <end position="402"/>
    </location>
</feature>
<dbReference type="RefSeq" id="NP_491341.1">
    <property type="nucleotide sequence ID" value="NM_058940.8"/>
</dbReference>
<dbReference type="GeneID" id="172027"/>
<dbReference type="SUPFAM" id="SSF52980">
    <property type="entry name" value="Restriction endonuclease-like"/>
    <property type="match status" value="1"/>
</dbReference>
<dbReference type="Gene3D" id="1.10.150.670">
    <property type="entry name" value="Crossover junction endonuclease EME1, DNA-binding domain"/>
    <property type="match status" value="1"/>
</dbReference>
<dbReference type="GO" id="GO:0031573">
    <property type="term" value="P:mitotic intra-S DNA damage checkpoint signaling"/>
    <property type="evidence" value="ECO:0000318"/>
    <property type="project" value="GO_Central"/>
</dbReference>
<keyword evidence="5 13" id="KW-0479">Metal-binding</keyword>
<dbReference type="CTD" id="172027"/>
<dbReference type="AGR" id="WB:WBGene00016602"/>
<comment type="subcellular location">
    <subcellularLocation>
        <location evidence="2 13">Nucleus</location>
    </subcellularLocation>
</comment>
<protein>
    <recommendedName>
        <fullName evidence="13">Crossover junction endonuclease MUS81</fullName>
        <ecNumber evidence="13">3.1.22.-</ecNumber>
    </recommendedName>
</protein>
<feature type="compositionally biased region" description="Polar residues" evidence="14">
    <location>
        <begin position="151"/>
        <end position="165"/>
    </location>
</feature>
<dbReference type="HOGENOM" id="CLU_552403_0_0_1"/>
<name>P91153_CAEEL</name>
<dbReference type="GO" id="GO:0019899">
    <property type="term" value="F:enzyme binding"/>
    <property type="evidence" value="ECO:0000353"/>
    <property type="project" value="UniProtKB"/>
</dbReference>
<dbReference type="InterPro" id="IPR006166">
    <property type="entry name" value="ERCC4_domain"/>
</dbReference>
<evidence type="ECO:0000256" key="9">
    <source>
        <dbReference type="ARBA" id="ARBA00022842"/>
    </source>
</evidence>
<feature type="domain" description="Helix-hairpin-helix DNA-binding motif class 1" evidence="15">
    <location>
        <begin position="58"/>
        <end position="77"/>
    </location>
</feature>
<keyword evidence="7 13" id="KW-0227">DNA damage</keyword>
<keyword evidence="12 13" id="KW-0539">Nucleus</keyword>
<dbReference type="GO" id="GO:0000727">
    <property type="term" value="P:double-strand break repair via break-induced replication"/>
    <property type="evidence" value="ECO:0000318"/>
    <property type="project" value="GO_Central"/>
</dbReference>
<dbReference type="FunFam" id="1.10.150.670:FF:000011">
    <property type="entry name" value="Histone-lysine N-methyltransferase"/>
    <property type="match status" value="1"/>
</dbReference>
<dbReference type="STRING" id="6239.C43E11.2a.1"/>
<evidence type="ECO:0000259" key="15">
    <source>
        <dbReference type="SMART" id="SM00278"/>
    </source>
</evidence>
<dbReference type="GO" id="GO:0000712">
    <property type="term" value="P:resolution of meiotic recombination intermediates"/>
    <property type="evidence" value="ECO:0000316"/>
    <property type="project" value="UniProtKB"/>
</dbReference>
<evidence type="ECO:0000256" key="12">
    <source>
        <dbReference type="ARBA" id="ARBA00023242"/>
    </source>
</evidence>
<reference evidence="17 18" key="1">
    <citation type="journal article" date="1998" name="Science">
        <title>Genome sequence of the nematode C. elegans: a platform for investigating biology.</title>
        <authorList>
            <consortium name="The C. elegans sequencing consortium"/>
            <person name="Sulson J.E."/>
            <person name="Waterston R."/>
        </authorList>
    </citation>
    <scope>NUCLEOTIDE SEQUENCE [LARGE SCALE GENOMIC DNA]</scope>
    <source>
        <strain evidence="17 18">Bristol N2</strain>
    </source>
</reference>